<evidence type="ECO:0000313" key="21">
    <source>
        <dbReference type="EMBL" id="KIY98975.1"/>
    </source>
</evidence>
<dbReference type="Gene3D" id="1.10.8.1220">
    <property type="match status" value="1"/>
</dbReference>
<keyword evidence="2" id="KW-0963">Cytoplasm</keyword>
<dbReference type="InterPro" id="IPR026983">
    <property type="entry name" value="DHC"/>
</dbReference>
<keyword evidence="10 15" id="KW-0175">Coiled coil</keyword>
<evidence type="ECO:0000256" key="8">
    <source>
        <dbReference type="ARBA" id="ARBA00022846"/>
    </source>
</evidence>
<evidence type="ECO:0000259" key="17">
    <source>
        <dbReference type="Pfam" id="PF12777"/>
    </source>
</evidence>
<keyword evidence="7" id="KW-0067">ATP-binding</keyword>
<evidence type="ECO:0000256" key="9">
    <source>
        <dbReference type="ARBA" id="ARBA00023017"/>
    </source>
</evidence>
<keyword evidence="11" id="KW-0969">Cilium</keyword>
<dbReference type="InterPro" id="IPR035706">
    <property type="entry name" value="AAA_9"/>
</dbReference>
<dbReference type="OrthoDB" id="447173at2759"/>
<dbReference type="GO" id="GO:0005874">
    <property type="term" value="C:microtubule"/>
    <property type="evidence" value="ECO:0007669"/>
    <property type="project" value="UniProtKB-KW"/>
</dbReference>
<dbReference type="PANTHER" id="PTHR22878">
    <property type="entry name" value="DYNEIN HEAVY CHAIN 6, AXONEMAL-LIKE-RELATED"/>
    <property type="match status" value="1"/>
</dbReference>
<dbReference type="RefSeq" id="XP_013897995.1">
    <property type="nucleotide sequence ID" value="XM_014042541.1"/>
</dbReference>
<evidence type="ECO:0000256" key="7">
    <source>
        <dbReference type="ARBA" id="ARBA00022840"/>
    </source>
</evidence>
<reference evidence="21 22" key="1">
    <citation type="journal article" date="2013" name="BMC Genomics">
        <title>Reconstruction of the lipid metabolism for the microalga Monoraphidium neglectum from its genome sequence reveals characteristics suitable for biofuel production.</title>
        <authorList>
            <person name="Bogen C."/>
            <person name="Al-Dilaimi A."/>
            <person name="Albersmeier A."/>
            <person name="Wichmann J."/>
            <person name="Grundmann M."/>
            <person name="Rupp O."/>
            <person name="Lauersen K.J."/>
            <person name="Blifernez-Klassen O."/>
            <person name="Kalinowski J."/>
            <person name="Goesmann A."/>
            <person name="Mussgnug J.H."/>
            <person name="Kruse O."/>
        </authorList>
    </citation>
    <scope>NUCLEOTIDE SEQUENCE [LARGE SCALE GENOMIC DNA]</scope>
    <source>
        <strain evidence="21 22">SAG 48.87</strain>
    </source>
</reference>
<proteinExistence type="predicted"/>
<dbReference type="STRING" id="145388.A0A0D2MXP3"/>
<keyword evidence="9" id="KW-0243">Dynein</keyword>
<dbReference type="Gene3D" id="1.20.920.20">
    <property type="match status" value="1"/>
</dbReference>
<comment type="subcellular location">
    <subcellularLocation>
        <location evidence="1">Cytoplasm</location>
        <location evidence="1">Cytoskeleton</location>
        <location evidence="1">Flagellum axoneme</location>
    </subcellularLocation>
</comment>
<evidence type="ECO:0000259" key="20">
    <source>
        <dbReference type="Pfam" id="PF17857"/>
    </source>
</evidence>
<organism evidence="21 22">
    <name type="scientific">Monoraphidium neglectum</name>
    <dbReference type="NCBI Taxonomy" id="145388"/>
    <lineage>
        <taxon>Eukaryota</taxon>
        <taxon>Viridiplantae</taxon>
        <taxon>Chlorophyta</taxon>
        <taxon>core chlorophytes</taxon>
        <taxon>Chlorophyceae</taxon>
        <taxon>CS clade</taxon>
        <taxon>Sphaeropleales</taxon>
        <taxon>Selenastraceae</taxon>
        <taxon>Monoraphidium</taxon>
    </lineage>
</organism>
<feature type="region of interest" description="Disordered" evidence="16">
    <location>
        <begin position="1136"/>
        <end position="1162"/>
    </location>
</feature>
<keyword evidence="14" id="KW-0966">Cell projection</keyword>
<name>A0A0D2MXP3_9CHLO</name>
<dbReference type="Gene3D" id="1.20.920.30">
    <property type="match status" value="1"/>
</dbReference>
<evidence type="ECO:0000313" key="22">
    <source>
        <dbReference type="Proteomes" id="UP000054498"/>
    </source>
</evidence>
<feature type="coiled-coil region" evidence="15">
    <location>
        <begin position="981"/>
        <end position="1043"/>
    </location>
</feature>
<dbReference type="KEGG" id="mng:MNEG_8987"/>
<protein>
    <submittedName>
        <fullName evidence="21">Dynein heavy chain</fullName>
        <ecNumber evidence="21">1.6.5.3</ecNumber>
    </submittedName>
</protein>
<dbReference type="GO" id="GO:0005524">
    <property type="term" value="F:ATP binding"/>
    <property type="evidence" value="ECO:0007669"/>
    <property type="project" value="UniProtKB-KW"/>
</dbReference>
<evidence type="ECO:0000256" key="14">
    <source>
        <dbReference type="ARBA" id="ARBA00023273"/>
    </source>
</evidence>
<dbReference type="GO" id="GO:0016491">
    <property type="term" value="F:oxidoreductase activity"/>
    <property type="evidence" value="ECO:0007669"/>
    <property type="project" value="UniProtKB-KW"/>
</dbReference>
<dbReference type="GO" id="GO:0051959">
    <property type="term" value="F:dynein light intermediate chain binding"/>
    <property type="evidence" value="ECO:0007669"/>
    <property type="project" value="InterPro"/>
</dbReference>
<dbReference type="FunFam" id="3.40.50.300:FF:000049">
    <property type="entry name" value="Dynein, axonemal, heavy chain 5"/>
    <property type="match status" value="1"/>
</dbReference>
<feature type="domain" description="Dynein heavy chain coiled coil stalk" evidence="17">
    <location>
        <begin position="409"/>
        <end position="770"/>
    </location>
</feature>
<dbReference type="InterPro" id="IPR027417">
    <property type="entry name" value="P-loop_NTPase"/>
</dbReference>
<keyword evidence="13" id="KW-0206">Cytoskeleton</keyword>
<dbReference type="Proteomes" id="UP000054498">
    <property type="component" value="Unassembled WGS sequence"/>
</dbReference>
<dbReference type="EC" id="1.6.5.3" evidence="21"/>
<dbReference type="InterPro" id="IPR024317">
    <property type="entry name" value="Dynein_heavy_chain_D4_dom"/>
</dbReference>
<keyword evidence="3" id="KW-0493">Microtubule</keyword>
<dbReference type="GeneID" id="25741862"/>
<dbReference type="InterPro" id="IPR041589">
    <property type="entry name" value="DNAH3_AAA_lid_1"/>
</dbReference>
<dbReference type="SUPFAM" id="SSF52540">
    <property type="entry name" value="P-loop containing nucleoside triphosphate hydrolases"/>
    <property type="match status" value="1"/>
</dbReference>
<evidence type="ECO:0000259" key="18">
    <source>
        <dbReference type="Pfam" id="PF12780"/>
    </source>
</evidence>
<dbReference type="GO" id="GO:0030286">
    <property type="term" value="C:dynein complex"/>
    <property type="evidence" value="ECO:0007669"/>
    <property type="project" value="UniProtKB-KW"/>
</dbReference>
<feature type="non-terminal residue" evidence="21">
    <location>
        <position position="1337"/>
    </location>
</feature>
<dbReference type="Pfam" id="PF12777">
    <property type="entry name" value="MT"/>
    <property type="match status" value="1"/>
</dbReference>
<keyword evidence="22" id="KW-1185">Reference proteome</keyword>
<dbReference type="InterPro" id="IPR024743">
    <property type="entry name" value="Dynein_HC_stalk"/>
</dbReference>
<keyword evidence="12" id="KW-0505">Motor protein</keyword>
<keyword evidence="5" id="KW-0547">Nucleotide-binding</keyword>
<evidence type="ECO:0000256" key="6">
    <source>
        <dbReference type="ARBA" id="ARBA00022794"/>
    </source>
</evidence>
<keyword evidence="8" id="KW-0282">Flagellum</keyword>
<sequence length="1337" mass="148046">MRIYGTFLTGHLARFKEDVQEMGTKILQAGLALHERVSSTFRKTAVNFHYEFTVRHLANVFQGLLMSSPDVINSPTKWAKLWLHESERVYADRLVSQADLDSYNKSAVAIAKKYLALPDIDEFYRKKDPRPLMFSHFARGMADKTYDEVPDFQHLYKVLTEALLEYNETNAVMDLVLFEDAMKHVARISRIISSPGGHALLVGVGGSGKQSLARLAAFICGYSTVTIVISGNYGLNSFKEDLQKMYRRAGLKGEGLLFLLTDSQIVDERMLVSVNDLLASGEIPELFATEDRDEIVNAMRGETKSLGLVKANLHVAFTASPVGEAFRVRSQRFLATINSTVIDWFQPWPEASLHSVARKFLDECDLGSDATRAAVVEFMPFGFAAVNKLIKLYKSVLARKRKESQEAIDRLENGLNKLHKTQADVDVLVEDARKMAVEVEHKVASANVFADQVGVEKEKVAAENDSAKVEADKCAVIAKEVAEKQVMGALSGDSGGKATRASCEADLAAAEPLVAQAEAALDTLNKKDLGETKSLKKPPPGVDDITAVVIILLEGNPKDKSWSAATKLMNNVDKFLERLRCYKTVIDEGKVQKKTVDACRSYLELPHFNRDVIFTKSHAAAGLCDWAVNIVKYYDVVSEVRGPKVVEPKRMELAAANTKLQDANTMLAAVQQKVAELNAKVQALEAQFNAAVDDKNAAIRESERCQLKLQLANRLINALASEGERWARTVEQLRAGYDVLTGDMLVASAFVSYAGPFTSRFRSGLISDWIKFLTDKGVPMTEGIKDPLSLLVDDALVASWIRQGLPSDPTSVQNGTILVNSERWPLMMDPQLQGVLWIKEREAKNGLQVVRMGADNMMVVIERAMAAGNSVLIENMGESIDAVLNPVITRSTFKKGRSLYIKLGDKDVEYNRSFKLFLHTKLSNPHYPPEIQAETTLINFTVTEQARLGIAFLTLSLMAGLEDQLLALVVNKERPDLEETKTQLIIQNTEFTIKLKQLEDELLYKLSTAEGDITEDVGLIESLEESKRVATDITDKVAEARETEGAINDSRNKYRPVAQRGAMLFFLLNSLSKIHAFYQFSLNAFVTVYGRGLDNAPGGRRKPAAAAAQPNEGVLPQMQRRVTGDRREFAEVMAMARRTSSQTGTSPVVHSRRPTNMQASVSGEATIAEGAEDGSEETDYAMSPEELEKRMASLLQTCTYTVFNYTRRGLFDRDKLIVLTLLTFNIGLRNGTIDAAEYEALCKGARSTSPPPITDELSRWMTEGQWAAVDALATSGVPGFASLTKDLEKASEEWSAWCLSEAPERALMPGDWGRVGEFRKLLLLRALRPDRITNALQ</sequence>
<dbReference type="GO" id="GO:0045505">
    <property type="term" value="F:dynein intermediate chain binding"/>
    <property type="evidence" value="ECO:0007669"/>
    <property type="project" value="InterPro"/>
</dbReference>
<accession>A0A0D2MXP3</accession>
<evidence type="ECO:0000256" key="16">
    <source>
        <dbReference type="SAM" id="MobiDB-lite"/>
    </source>
</evidence>
<feature type="compositionally biased region" description="Polar residues" evidence="16">
    <location>
        <begin position="1138"/>
        <end position="1162"/>
    </location>
</feature>
<dbReference type="Gene3D" id="3.40.50.300">
    <property type="entry name" value="P-loop containing nucleotide triphosphate hydrolases"/>
    <property type="match status" value="2"/>
</dbReference>
<feature type="domain" description="Dynein heavy chain ATP-binding dynein motor region" evidence="19">
    <location>
        <begin position="799"/>
        <end position="1033"/>
    </location>
</feature>
<evidence type="ECO:0000256" key="1">
    <source>
        <dbReference type="ARBA" id="ARBA00004611"/>
    </source>
</evidence>
<dbReference type="Pfam" id="PF12780">
    <property type="entry name" value="AAA_8"/>
    <property type="match status" value="1"/>
</dbReference>
<feature type="domain" description="Dynein heavy chain 3 AAA+ lid" evidence="20">
    <location>
        <begin position="27"/>
        <end position="115"/>
    </location>
</feature>
<keyword evidence="4" id="KW-0677">Repeat</keyword>
<evidence type="ECO:0000259" key="19">
    <source>
        <dbReference type="Pfam" id="PF12781"/>
    </source>
</evidence>
<gene>
    <name evidence="21" type="ORF">MNEG_8987</name>
</gene>
<dbReference type="Pfam" id="PF17857">
    <property type="entry name" value="AAA_lid_1"/>
    <property type="match status" value="1"/>
</dbReference>
<evidence type="ECO:0000256" key="10">
    <source>
        <dbReference type="ARBA" id="ARBA00023054"/>
    </source>
</evidence>
<evidence type="ECO:0000256" key="3">
    <source>
        <dbReference type="ARBA" id="ARBA00022701"/>
    </source>
</evidence>
<dbReference type="PANTHER" id="PTHR22878:SF69">
    <property type="entry name" value="DYNEIN HEAVY CHAIN"/>
    <property type="match status" value="1"/>
</dbReference>
<dbReference type="GO" id="GO:0030030">
    <property type="term" value="P:cell projection organization"/>
    <property type="evidence" value="ECO:0007669"/>
    <property type="project" value="UniProtKB-KW"/>
</dbReference>
<feature type="coiled-coil region" evidence="15">
    <location>
        <begin position="653"/>
        <end position="701"/>
    </location>
</feature>
<keyword evidence="6" id="KW-0970">Cilium biogenesis/degradation</keyword>
<dbReference type="Pfam" id="PF12781">
    <property type="entry name" value="AAA_9"/>
    <property type="match status" value="1"/>
</dbReference>
<dbReference type="GO" id="GO:0007018">
    <property type="term" value="P:microtubule-based movement"/>
    <property type="evidence" value="ECO:0007669"/>
    <property type="project" value="InterPro"/>
</dbReference>
<evidence type="ECO:0000256" key="5">
    <source>
        <dbReference type="ARBA" id="ARBA00022741"/>
    </source>
</evidence>
<evidence type="ECO:0000256" key="15">
    <source>
        <dbReference type="SAM" id="Coils"/>
    </source>
</evidence>
<evidence type="ECO:0000256" key="11">
    <source>
        <dbReference type="ARBA" id="ARBA00023069"/>
    </source>
</evidence>
<evidence type="ECO:0000256" key="2">
    <source>
        <dbReference type="ARBA" id="ARBA00022490"/>
    </source>
</evidence>
<dbReference type="EMBL" id="KK101996">
    <property type="protein sequence ID" value="KIY98975.1"/>
    <property type="molecule type" value="Genomic_DNA"/>
</dbReference>
<dbReference type="Gene3D" id="6.10.140.1060">
    <property type="match status" value="1"/>
</dbReference>
<evidence type="ECO:0000256" key="13">
    <source>
        <dbReference type="ARBA" id="ARBA00023212"/>
    </source>
</evidence>
<keyword evidence="21" id="KW-0560">Oxidoreductase</keyword>
<feature type="domain" description="Dynein heavy chain AAA module D4" evidence="18">
    <location>
        <begin position="173"/>
        <end position="400"/>
    </location>
</feature>
<evidence type="ECO:0000256" key="4">
    <source>
        <dbReference type="ARBA" id="ARBA00022737"/>
    </source>
</evidence>
<evidence type="ECO:0000256" key="12">
    <source>
        <dbReference type="ARBA" id="ARBA00023175"/>
    </source>
</evidence>